<evidence type="ECO:0000313" key="5">
    <source>
        <dbReference type="EMBL" id="NEN74785.1"/>
    </source>
</evidence>
<dbReference type="Pfam" id="PF02626">
    <property type="entry name" value="CT_A_B"/>
    <property type="match status" value="1"/>
</dbReference>
<evidence type="ECO:0000256" key="1">
    <source>
        <dbReference type="ARBA" id="ARBA00022741"/>
    </source>
</evidence>
<keyword evidence="5" id="KW-0456">Lyase</keyword>
<evidence type="ECO:0000256" key="3">
    <source>
        <dbReference type="ARBA" id="ARBA00022840"/>
    </source>
</evidence>
<dbReference type="SMART" id="SM00797">
    <property type="entry name" value="AHS2"/>
    <property type="match status" value="1"/>
</dbReference>
<evidence type="ECO:0000256" key="2">
    <source>
        <dbReference type="ARBA" id="ARBA00022801"/>
    </source>
</evidence>
<proteinExistence type="predicted"/>
<gene>
    <name evidence="5" type="ORF">F9B74_00370</name>
</gene>
<dbReference type="GO" id="GO:0005524">
    <property type="term" value="F:ATP binding"/>
    <property type="evidence" value="ECO:0007669"/>
    <property type="project" value="UniProtKB-KW"/>
</dbReference>
<sequence length="309" mass="34058">MMEVLAVSSRATIQDIGRFGLREFGISQCGAMDKLALKAGNLLLGNEENTPAIEVPLGGISLKFHEAISFCVTGAFYEMTLDDEPIFTYWRYQAKAGQVLKLHHAKIGMYGYLCVRGGFDIPKELNSCSTDVRAKLGGINGRILAVGDQLLTKNDGLLLQKVGIAPIPLKNTIYALPSSEYQAFTRKSQYNWWQTKWTLQSNSDRMGYRFQGAVLNLEKPLEMLSHAIQFGSVQVPPNGQPIILMADAQTTGGYPKIAHVIDADLGALAQVRLGTAIQFEAVDLAQAAKLRRKNDVYLDQIRSIVDEAY</sequence>
<accession>A0A6L9Y3S1</accession>
<dbReference type="InterPro" id="IPR029000">
    <property type="entry name" value="Cyclophilin-like_dom_sf"/>
</dbReference>
<evidence type="ECO:0000313" key="6">
    <source>
        <dbReference type="Proteomes" id="UP000477651"/>
    </source>
</evidence>
<dbReference type="Gene3D" id="2.40.100.10">
    <property type="entry name" value="Cyclophilin-like"/>
    <property type="match status" value="1"/>
</dbReference>
<keyword evidence="6" id="KW-1185">Reference proteome</keyword>
<dbReference type="Proteomes" id="UP000477651">
    <property type="component" value="Unassembled WGS sequence"/>
</dbReference>
<dbReference type="EMBL" id="JAAGYR010000001">
    <property type="protein sequence ID" value="NEN74785.1"/>
    <property type="molecule type" value="Genomic_DNA"/>
</dbReference>
<keyword evidence="3" id="KW-0067">ATP-binding</keyword>
<protein>
    <submittedName>
        <fullName evidence="5">5-oxoprolinase/urea amidolyase family protein</fullName>
    </submittedName>
</protein>
<reference evidence="5 6" key="1">
    <citation type="submission" date="2020-02" db="EMBL/GenBank/DDBJ databases">
        <title>Pelistega sp. NLN82 were isolated from wild rodents of the Hainan Island.</title>
        <authorList>
            <person name="Niu N."/>
            <person name="Zhou J."/>
        </authorList>
    </citation>
    <scope>NUCLEOTIDE SEQUENCE [LARGE SCALE GENOMIC DNA]</scope>
    <source>
        <strain evidence="5 6">NLN82</strain>
    </source>
</reference>
<dbReference type="AlphaFoldDB" id="A0A6L9Y3S1"/>
<dbReference type="RefSeq" id="WP_163763603.1">
    <property type="nucleotide sequence ID" value="NZ_JAAGYR010000001.1"/>
</dbReference>
<dbReference type="GO" id="GO:0016829">
    <property type="term" value="F:lyase activity"/>
    <property type="evidence" value="ECO:0007669"/>
    <property type="project" value="UniProtKB-KW"/>
</dbReference>
<comment type="caution">
    <text evidence="5">The sequence shown here is derived from an EMBL/GenBank/DDBJ whole genome shotgun (WGS) entry which is preliminary data.</text>
</comment>
<feature type="domain" description="Carboxyltransferase" evidence="4">
    <location>
        <begin position="23"/>
        <end position="297"/>
    </location>
</feature>
<dbReference type="SUPFAM" id="SSF50891">
    <property type="entry name" value="Cyclophilin-like"/>
    <property type="match status" value="1"/>
</dbReference>
<dbReference type="NCBIfam" id="TIGR00724">
    <property type="entry name" value="urea_amlyse_rel"/>
    <property type="match status" value="1"/>
</dbReference>
<keyword evidence="1" id="KW-0547">Nucleotide-binding</keyword>
<dbReference type="InterPro" id="IPR052708">
    <property type="entry name" value="PxpC"/>
</dbReference>
<dbReference type="InterPro" id="IPR003778">
    <property type="entry name" value="CT_A_B"/>
</dbReference>
<organism evidence="5 6">
    <name type="scientific">Pelistega ratti</name>
    <dbReference type="NCBI Taxonomy" id="2652177"/>
    <lineage>
        <taxon>Bacteria</taxon>
        <taxon>Pseudomonadati</taxon>
        <taxon>Pseudomonadota</taxon>
        <taxon>Betaproteobacteria</taxon>
        <taxon>Burkholderiales</taxon>
        <taxon>Alcaligenaceae</taxon>
        <taxon>Pelistega</taxon>
    </lineage>
</organism>
<dbReference type="PANTHER" id="PTHR43309">
    <property type="entry name" value="5-OXOPROLINASE SUBUNIT C"/>
    <property type="match status" value="1"/>
</dbReference>
<keyword evidence="2" id="KW-0378">Hydrolase</keyword>
<dbReference type="PANTHER" id="PTHR43309:SF3">
    <property type="entry name" value="5-OXOPROLINASE SUBUNIT C"/>
    <property type="match status" value="1"/>
</dbReference>
<evidence type="ECO:0000259" key="4">
    <source>
        <dbReference type="SMART" id="SM00797"/>
    </source>
</evidence>
<name>A0A6L9Y3S1_9BURK</name>
<dbReference type="GO" id="GO:0016787">
    <property type="term" value="F:hydrolase activity"/>
    <property type="evidence" value="ECO:0007669"/>
    <property type="project" value="UniProtKB-KW"/>
</dbReference>